<name>A0A8B9EN07_ANSCY</name>
<dbReference type="AlphaFoldDB" id="A0A8B9EN07"/>
<reference evidence="2" key="1">
    <citation type="submission" date="2025-08" db="UniProtKB">
        <authorList>
            <consortium name="Ensembl"/>
        </authorList>
    </citation>
    <scope>IDENTIFICATION</scope>
</reference>
<dbReference type="Proteomes" id="UP000694521">
    <property type="component" value="Unplaced"/>
</dbReference>
<sequence length="263" mass="29371">MTSSSSPRLAESPSPPNLPAQGAREKLQSSIFERVNACNALLYEVRRRGRTQDELQQRLQQLLDVKIDDKLLQEQVIRQLENSIEKMLMKVHTGQKVTLLYLAVRDVLKKVGCPRNASTDHFSLLSDSNVLQEELAKLETEFLAERELRHCSLAAQKVQIDRLWLKDASEKHLRAVSWWELGSAETPWGGCAAGPPSPGASSSGGHDKCPCSKPGTTWPWTSPPCCHRTRCWVSAWRGPGAGEPEEEEEAASFLPCPFLLPRH</sequence>
<dbReference type="Ensembl" id="ENSACDT00005028578.1">
    <property type="protein sequence ID" value="ENSACDP00005023904.1"/>
    <property type="gene ID" value="ENSACDG00005017357.1"/>
</dbReference>
<dbReference type="PANTHER" id="PTHR47115:SF1">
    <property type="entry name" value="COILED-COIL DOMAIN-CONTAINING PROTEIN 183"/>
    <property type="match status" value="1"/>
</dbReference>
<reference evidence="2" key="2">
    <citation type="submission" date="2025-09" db="UniProtKB">
        <authorList>
            <consortium name="Ensembl"/>
        </authorList>
    </citation>
    <scope>IDENTIFICATION</scope>
</reference>
<feature type="compositionally biased region" description="Low complexity" evidence="1">
    <location>
        <begin position="1"/>
        <end position="12"/>
    </location>
</feature>
<dbReference type="PANTHER" id="PTHR47115">
    <property type="entry name" value="COILED-COIL DOMAIN-CONTAINING PROTEIN 183"/>
    <property type="match status" value="1"/>
</dbReference>
<dbReference type="InterPro" id="IPR043247">
    <property type="entry name" value="CCDC183"/>
</dbReference>
<evidence type="ECO:0000313" key="2">
    <source>
        <dbReference type="Ensembl" id="ENSACDP00005023904.1"/>
    </source>
</evidence>
<keyword evidence="3" id="KW-1185">Reference proteome</keyword>
<organism evidence="2 3">
    <name type="scientific">Anser cygnoides</name>
    <name type="common">Swan goose</name>
    <dbReference type="NCBI Taxonomy" id="8845"/>
    <lineage>
        <taxon>Eukaryota</taxon>
        <taxon>Metazoa</taxon>
        <taxon>Chordata</taxon>
        <taxon>Craniata</taxon>
        <taxon>Vertebrata</taxon>
        <taxon>Euteleostomi</taxon>
        <taxon>Archelosauria</taxon>
        <taxon>Archosauria</taxon>
        <taxon>Dinosauria</taxon>
        <taxon>Saurischia</taxon>
        <taxon>Theropoda</taxon>
        <taxon>Coelurosauria</taxon>
        <taxon>Aves</taxon>
        <taxon>Neognathae</taxon>
        <taxon>Galloanserae</taxon>
        <taxon>Anseriformes</taxon>
        <taxon>Anatidae</taxon>
        <taxon>Anserinae</taxon>
        <taxon>Anser</taxon>
    </lineage>
</organism>
<accession>A0A8B9EN07</accession>
<proteinExistence type="predicted"/>
<protein>
    <submittedName>
        <fullName evidence="2">Uncharacterized protein</fullName>
    </submittedName>
</protein>
<evidence type="ECO:0000313" key="3">
    <source>
        <dbReference type="Proteomes" id="UP000694521"/>
    </source>
</evidence>
<evidence type="ECO:0000256" key="1">
    <source>
        <dbReference type="SAM" id="MobiDB-lite"/>
    </source>
</evidence>
<feature type="region of interest" description="Disordered" evidence="1">
    <location>
        <begin position="1"/>
        <end position="24"/>
    </location>
</feature>